<dbReference type="Proteomes" id="UP000185003">
    <property type="component" value="Unassembled WGS sequence"/>
</dbReference>
<evidence type="ECO:0000313" key="6">
    <source>
        <dbReference type="EMBL" id="SIN70520.1"/>
    </source>
</evidence>
<dbReference type="GO" id="GO:0016491">
    <property type="term" value="F:oxidoreductase activity"/>
    <property type="evidence" value="ECO:0007669"/>
    <property type="project" value="UniProtKB-KW"/>
</dbReference>
<evidence type="ECO:0000256" key="2">
    <source>
        <dbReference type="ARBA" id="ARBA00022723"/>
    </source>
</evidence>
<organism evidence="6 7">
    <name type="scientific">Chitinophaga niabensis</name>
    <dbReference type="NCBI Taxonomy" id="536979"/>
    <lineage>
        <taxon>Bacteria</taxon>
        <taxon>Pseudomonadati</taxon>
        <taxon>Bacteroidota</taxon>
        <taxon>Chitinophagia</taxon>
        <taxon>Chitinophagales</taxon>
        <taxon>Chitinophagaceae</taxon>
        <taxon>Chitinophaga</taxon>
    </lineage>
</organism>
<evidence type="ECO:0000313" key="7">
    <source>
        <dbReference type="Proteomes" id="UP000185003"/>
    </source>
</evidence>
<keyword evidence="1" id="KW-0004">4Fe-4S</keyword>
<evidence type="ECO:0000256" key="5">
    <source>
        <dbReference type="ARBA" id="ARBA00023014"/>
    </source>
</evidence>
<dbReference type="Pfam" id="PF12831">
    <property type="entry name" value="FAD_oxidored"/>
    <property type="match status" value="1"/>
</dbReference>
<evidence type="ECO:0000256" key="1">
    <source>
        <dbReference type="ARBA" id="ARBA00022485"/>
    </source>
</evidence>
<dbReference type="GO" id="GO:0046872">
    <property type="term" value="F:metal ion binding"/>
    <property type="evidence" value="ECO:0007669"/>
    <property type="project" value="UniProtKB-KW"/>
</dbReference>
<dbReference type="EMBL" id="FSRA01000001">
    <property type="protein sequence ID" value="SIN70520.1"/>
    <property type="molecule type" value="Genomic_DNA"/>
</dbReference>
<evidence type="ECO:0000256" key="4">
    <source>
        <dbReference type="ARBA" id="ARBA00023004"/>
    </source>
</evidence>
<dbReference type="InterPro" id="IPR036188">
    <property type="entry name" value="FAD/NAD-bd_sf"/>
</dbReference>
<name>A0A1N6DIB0_9BACT</name>
<dbReference type="PANTHER" id="PTHR43498:SF1">
    <property type="entry name" value="COB--COM HETERODISULFIDE REDUCTASE IRON-SULFUR SUBUNIT A"/>
    <property type="match status" value="1"/>
</dbReference>
<keyword evidence="3" id="KW-0560">Oxidoreductase</keyword>
<keyword evidence="4" id="KW-0408">Iron</keyword>
<protein>
    <submittedName>
        <fullName evidence="6">FAD dependent oxidoreductase</fullName>
    </submittedName>
</protein>
<proteinExistence type="predicted"/>
<dbReference type="OrthoDB" id="668499at2"/>
<reference evidence="7" key="1">
    <citation type="submission" date="2016-11" db="EMBL/GenBank/DDBJ databases">
        <authorList>
            <person name="Varghese N."/>
            <person name="Submissions S."/>
        </authorList>
    </citation>
    <scope>NUCLEOTIDE SEQUENCE [LARGE SCALE GENOMIC DNA]</scope>
    <source>
        <strain evidence="7">DSM 24787</strain>
    </source>
</reference>
<dbReference type="STRING" id="536979.SAMN04488055_0780"/>
<sequence length="547" mass="61638">MKTSIIRGLIVIVVLLTGNRLLAQKRWDVCVYGETPAGITAAIQAAKMNKQVLLISNTAHLGGVATSGLTATDLNNFRSAGGLTRDFYQRLYTYYSDSSAWRNESRDVYFERSKKRTFSGKNDSLKMQWVYESHVGENILKKMLQEAGVSVVYKERLQLKNGVEKKDANIVAIRMENGHRYQAKIFIDATYEGDLMAKAGVSYSVGREANSVYNETLNGIKLNEIIGKDHVSIDPYVKKGMPSSGVLPYLEPRIPGADGEGDHRTQSYCYRMTLTDDPANRINIVKPAGYQPLWYEFLARMLEMNPGHMLKNIISFTPMPNKKTDTNQADFVGANYGWPEGNYADRDKIAQMHKTYVLGLLWFLGNDPRVPDSLRTEMKRWGLPKDEFKDNGNFPHQLYVREARRMVSDYVMTEKNCNGEEPVQDAVAVATYPLDCHYVSRVVDEQGRVHAEGSYGKQKNTYYTISYRSLRPRSSEARNLLVPVCLSASHVAYSSIRMEPVFMVLGQSAGTAAALALDRNITLQELPYDVLKPVLLKDGQVLSLDRK</sequence>
<keyword evidence="5" id="KW-0411">Iron-sulfur</keyword>
<dbReference type="Gene3D" id="3.50.50.60">
    <property type="entry name" value="FAD/NAD(P)-binding domain"/>
    <property type="match status" value="1"/>
</dbReference>
<gene>
    <name evidence="6" type="ORF">SAMN04488055_0780</name>
</gene>
<dbReference type="GO" id="GO:0051539">
    <property type="term" value="F:4 iron, 4 sulfur cluster binding"/>
    <property type="evidence" value="ECO:0007669"/>
    <property type="project" value="UniProtKB-KW"/>
</dbReference>
<dbReference type="InterPro" id="IPR039650">
    <property type="entry name" value="HdrA-like"/>
</dbReference>
<accession>A0A1N6DIB0</accession>
<evidence type="ECO:0000256" key="3">
    <source>
        <dbReference type="ARBA" id="ARBA00023002"/>
    </source>
</evidence>
<dbReference type="RefSeq" id="WP_143197328.1">
    <property type="nucleotide sequence ID" value="NZ_FSRA01000001.1"/>
</dbReference>
<keyword evidence="7" id="KW-1185">Reference proteome</keyword>
<keyword evidence="2" id="KW-0479">Metal-binding</keyword>
<dbReference type="AlphaFoldDB" id="A0A1N6DIB0"/>
<dbReference type="PANTHER" id="PTHR43498">
    <property type="entry name" value="FERREDOXIN:COB-COM HETERODISULFIDE REDUCTASE SUBUNIT A"/>
    <property type="match status" value="1"/>
</dbReference>
<dbReference type="SUPFAM" id="SSF51905">
    <property type="entry name" value="FAD/NAD(P)-binding domain"/>
    <property type="match status" value="1"/>
</dbReference>